<evidence type="ECO:0000313" key="2">
    <source>
        <dbReference type="EMBL" id="TWU25498.1"/>
    </source>
</evidence>
<name>A0A5C6CM65_9BACT</name>
<gene>
    <name evidence="2" type="ORF">Pla144_27030</name>
</gene>
<sequence precursor="true">MNRKVKHSAVALALIATMTFVSETNAQTLVTDFNTFFENESYASWNEPSAILISGPDFYTVTATGYGSNYTDISGFGIQGAGNTHVQLDITIYGPPEADGLLGPIISFVDADGSYYNYAWFGQTLGNHVLTQLLASPTWISAPGTTPGLDLDMLVSMHMQLDPSSFGTMGAYTLEWNNLNLIQSSITPGDFDEDGDVDGHDFLLWQRDSNVGSLTDWQSNYGPGPLATLGAVPEPGAILLALLASVGTLGFRRPSKSIN</sequence>
<comment type="caution">
    <text evidence="2">The sequence shown here is derived from an EMBL/GenBank/DDBJ whole genome shotgun (WGS) entry which is preliminary data.</text>
</comment>
<evidence type="ECO:0008006" key="4">
    <source>
        <dbReference type="Google" id="ProtNLM"/>
    </source>
</evidence>
<accession>A0A5C6CM65</accession>
<protein>
    <recommendedName>
        <fullName evidence="4">PEP-CTERM protein-sorting domain-containing protein</fullName>
    </recommendedName>
</protein>
<proteinExistence type="predicted"/>
<feature type="chain" id="PRO_5022943027" description="PEP-CTERM protein-sorting domain-containing protein" evidence="1">
    <location>
        <begin position="27"/>
        <end position="259"/>
    </location>
</feature>
<dbReference type="AlphaFoldDB" id="A0A5C6CM65"/>
<dbReference type="Proteomes" id="UP000318437">
    <property type="component" value="Unassembled WGS sequence"/>
</dbReference>
<evidence type="ECO:0000313" key="3">
    <source>
        <dbReference type="Proteomes" id="UP000318437"/>
    </source>
</evidence>
<reference evidence="2 3" key="1">
    <citation type="submission" date="2019-02" db="EMBL/GenBank/DDBJ databases">
        <title>Deep-cultivation of Planctomycetes and their phenomic and genomic characterization uncovers novel biology.</title>
        <authorList>
            <person name="Wiegand S."/>
            <person name="Jogler M."/>
            <person name="Boedeker C."/>
            <person name="Pinto D."/>
            <person name="Vollmers J."/>
            <person name="Rivas-Marin E."/>
            <person name="Kohn T."/>
            <person name="Peeters S.H."/>
            <person name="Heuer A."/>
            <person name="Rast P."/>
            <person name="Oberbeckmann S."/>
            <person name="Bunk B."/>
            <person name="Jeske O."/>
            <person name="Meyerdierks A."/>
            <person name="Storesund J.E."/>
            <person name="Kallscheuer N."/>
            <person name="Luecker S."/>
            <person name="Lage O.M."/>
            <person name="Pohl T."/>
            <person name="Merkel B.J."/>
            <person name="Hornburger P."/>
            <person name="Mueller R.-W."/>
            <person name="Bruemmer F."/>
            <person name="Labrenz M."/>
            <person name="Spormann A.M."/>
            <person name="Op Den Camp H."/>
            <person name="Overmann J."/>
            <person name="Amann R."/>
            <person name="Jetten M.S.M."/>
            <person name="Mascher T."/>
            <person name="Medema M.H."/>
            <person name="Devos D.P."/>
            <person name="Kaster A.-K."/>
            <person name="Ovreas L."/>
            <person name="Rohde M."/>
            <person name="Galperin M.Y."/>
            <person name="Jogler C."/>
        </authorList>
    </citation>
    <scope>NUCLEOTIDE SEQUENCE [LARGE SCALE GENOMIC DNA]</scope>
    <source>
        <strain evidence="2 3">Pla144</strain>
    </source>
</reference>
<dbReference type="RefSeq" id="WP_197530660.1">
    <property type="nucleotide sequence ID" value="NZ_SJPS01000004.1"/>
</dbReference>
<keyword evidence="1" id="KW-0732">Signal</keyword>
<dbReference type="EMBL" id="SJPS01000004">
    <property type="protein sequence ID" value="TWU25498.1"/>
    <property type="molecule type" value="Genomic_DNA"/>
</dbReference>
<feature type="signal peptide" evidence="1">
    <location>
        <begin position="1"/>
        <end position="26"/>
    </location>
</feature>
<keyword evidence="3" id="KW-1185">Reference proteome</keyword>
<evidence type="ECO:0000256" key="1">
    <source>
        <dbReference type="SAM" id="SignalP"/>
    </source>
</evidence>
<organism evidence="2 3">
    <name type="scientific">Bythopirellula polymerisocia</name>
    <dbReference type="NCBI Taxonomy" id="2528003"/>
    <lineage>
        <taxon>Bacteria</taxon>
        <taxon>Pseudomonadati</taxon>
        <taxon>Planctomycetota</taxon>
        <taxon>Planctomycetia</taxon>
        <taxon>Pirellulales</taxon>
        <taxon>Lacipirellulaceae</taxon>
        <taxon>Bythopirellula</taxon>
    </lineage>
</organism>